<gene>
    <name evidence="2" type="ORF">ACFOHV_19190</name>
</gene>
<dbReference type="RefSeq" id="WP_182304395.1">
    <property type="nucleotide sequence ID" value="NZ_CP059896.1"/>
</dbReference>
<name>A0ABV7IAD0_9HYPH</name>
<feature type="region of interest" description="Disordered" evidence="1">
    <location>
        <begin position="48"/>
        <end position="80"/>
    </location>
</feature>
<sequence length="135" mass="15437">MQDTLNCPHALDLSRMQVLEQKVRDLNVQNQAGVARHQELRKKLQNANERLKYSARQLDDARHYGSASHDNHSTSPHPLDISQLKRKVEQARAEVADVEKQIKDNQDVQELTSEKFNAAVRLRDRCKAFVADLVG</sequence>
<evidence type="ECO:0000256" key="1">
    <source>
        <dbReference type="SAM" id="MobiDB-lite"/>
    </source>
</evidence>
<organism evidence="2 3">
    <name type="scientific">Ciceribacter thiooxidans</name>
    <dbReference type="NCBI Taxonomy" id="1969821"/>
    <lineage>
        <taxon>Bacteria</taxon>
        <taxon>Pseudomonadati</taxon>
        <taxon>Pseudomonadota</taxon>
        <taxon>Alphaproteobacteria</taxon>
        <taxon>Hyphomicrobiales</taxon>
        <taxon>Rhizobiaceae</taxon>
        <taxon>Ciceribacter</taxon>
    </lineage>
</organism>
<comment type="caution">
    <text evidence="2">The sequence shown here is derived from an EMBL/GenBank/DDBJ whole genome shotgun (WGS) entry which is preliminary data.</text>
</comment>
<evidence type="ECO:0000313" key="3">
    <source>
        <dbReference type="Proteomes" id="UP001595647"/>
    </source>
</evidence>
<proteinExistence type="predicted"/>
<accession>A0ABV7IAD0</accession>
<protein>
    <submittedName>
        <fullName evidence="2">Uncharacterized protein</fullName>
    </submittedName>
</protein>
<evidence type="ECO:0000313" key="2">
    <source>
        <dbReference type="EMBL" id="MFC3165412.1"/>
    </source>
</evidence>
<dbReference type="EMBL" id="JBHRTG010000019">
    <property type="protein sequence ID" value="MFC3165412.1"/>
    <property type="molecule type" value="Genomic_DNA"/>
</dbReference>
<reference evidence="3" key="1">
    <citation type="journal article" date="2019" name="Int. J. Syst. Evol. Microbiol.">
        <title>The Global Catalogue of Microorganisms (GCM) 10K type strain sequencing project: providing services to taxonomists for standard genome sequencing and annotation.</title>
        <authorList>
            <consortium name="The Broad Institute Genomics Platform"/>
            <consortium name="The Broad Institute Genome Sequencing Center for Infectious Disease"/>
            <person name="Wu L."/>
            <person name="Ma J."/>
        </authorList>
    </citation>
    <scope>NUCLEOTIDE SEQUENCE [LARGE SCALE GENOMIC DNA]</scope>
    <source>
        <strain evidence="3">KCTC 52231</strain>
    </source>
</reference>
<keyword evidence="3" id="KW-1185">Reference proteome</keyword>
<feature type="compositionally biased region" description="Basic and acidic residues" evidence="1">
    <location>
        <begin position="49"/>
        <end position="63"/>
    </location>
</feature>
<dbReference type="Proteomes" id="UP001595647">
    <property type="component" value="Unassembled WGS sequence"/>
</dbReference>